<feature type="non-terminal residue" evidence="1">
    <location>
        <position position="103"/>
    </location>
</feature>
<sequence>MWRNTPCARAALVHDVYILRKWGDNGRRAINSFRRPPPGGAVHLHLYVLLAVSLRSRSRRFYFDVRRVVDCGVVASARREMALLKGGRPRRGVTLTVRLSVPR</sequence>
<evidence type="ECO:0000313" key="1">
    <source>
        <dbReference type="EMBL" id="CAH2044754.1"/>
    </source>
</evidence>
<evidence type="ECO:0000313" key="2">
    <source>
        <dbReference type="Proteomes" id="UP000837857"/>
    </source>
</evidence>
<dbReference type="Proteomes" id="UP000837857">
    <property type="component" value="Chromosome 16"/>
</dbReference>
<dbReference type="EMBL" id="OW152828">
    <property type="protein sequence ID" value="CAH2044754.1"/>
    <property type="molecule type" value="Genomic_DNA"/>
</dbReference>
<gene>
    <name evidence="1" type="ORF">IPOD504_LOCUS4774</name>
</gene>
<proteinExistence type="predicted"/>
<reference evidence="1" key="1">
    <citation type="submission" date="2022-03" db="EMBL/GenBank/DDBJ databases">
        <authorList>
            <person name="Martin H S."/>
        </authorList>
    </citation>
    <scope>NUCLEOTIDE SEQUENCE</scope>
</reference>
<keyword evidence="2" id="KW-1185">Reference proteome</keyword>
<organism evidence="1 2">
    <name type="scientific">Iphiclides podalirius</name>
    <name type="common">scarce swallowtail</name>
    <dbReference type="NCBI Taxonomy" id="110791"/>
    <lineage>
        <taxon>Eukaryota</taxon>
        <taxon>Metazoa</taxon>
        <taxon>Ecdysozoa</taxon>
        <taxon>Arthropoda</taxon>
        <taxon>Hexapoda</taxon>
        <taxon>Insecta</taxon>
        <taxon>Pterygota</taxon>
        <taxon>Neoptera</taxon>
        <taxon>Endopterygota</taxon>
        <taxon>Lepidoptera</taxon>
        <taxon>Glossata</taxon>
        <taxon>Ditrysia</taxon>
        <taxon>Papilionoidea</taxon>
        <taxon>Papilionidae</taxon>
        <taxon>Papilioninae</taxon>
        <taxon>Iphiclides</taxon>
    </lineage>
</organism>
<protein>
    <submittedName>
        <fullName evidence="1">Uncharacterized protein</fullName>
    </submittedName>
</protein>
<name>A0ABN8HZH9_9NEOP</name>
<accession>A0ABN8HZH9</accession>